<dbReference type="OrthoDB" id="272271at2759"/>
<comment type="cofactor">
    <cofactor evidence="1">
        <name>Zn(2+)</name>
        <dbReference type="ChEBI" id="CHEBI:29105"/>
    </cofactor>
</comment>
<evidence type="ECO:0000256" key="2">
    <source>
        <dbReference type="ARBA" id="ARBA00022723"/>
    </source>
</evidence>
<accession>A0A7S9KRU4</accession>
<dbReference type="GO" id="GO:0000034">
    <property type="term" value="F:adenine deaminase activity"/>
    <property type="evidence" value="ECO:0007669"/>
    <property type="project" value="TreeGrafter"/>
</dbReference>
<evidence type="ECO:0000256" key="3">
    <source>
        <dbReference type="ARBA" id="ARBA00022801"/>
    </source>
</evidence>
<dbReference type="PANTHER" id="PTHR43114">
    <property type="entry name" value="ADENINE DEAMINASE"/>
    <property type="match status" value="1"/>
</dbReference>
<evidence type="ECO:0000313" key="5">
    <source>
        <dbReference type="EMBL" id="QPG99732.1"/>
    </source>
</evidence>
<dbReference type="InterPro" id="IPR006330">
    <property type="entry name" value="Ado/ade_deaminase"/>
</dbReference>
<dbReference type="GO" id="GO:0005829">
    <property type="term" value="C:cytosol"/>
    <property type="evidence" value="ECO:0007669"/>
    <property type="project" value="TreeGrafter"/>
</dbReference>
<gene>
    <name evidence="5" type="ORF">C2857_002430</name>
</gene>
<dbReference type="EMBL" id="CP031387">
    <property type="protein sequence ID" value="QPG99732.1"/>
    <property type="molecule type" value="Genomic_DNA"/>
</dbReference>
<evidence type="ECO:0000313" key="6">
    <source>
        <dbReference type="Proteomes" id="UP000594364"/>
    </source>
</evidence>
<proteinExistence type="predicted"/>
<feature type="domain" description="Adenosine deaminase" evidence="4">
    <location>
        <begin position="32"/>
        <end position="375"/>
    </location>
</feature>
<sequence length="382" mass="43383">MSLRPGQLSQQAREALKDELISNNSDLILRLPKVELHVHIEGTLTPELRWKLAQRHGVPLRFGGTEADFESVQDLRKAHGNVVSSAQVRTPEQARTLVTFPQAYYSGFAYLKTKNDFFDLAMNYFRLAATMNVRYCEPFFDPQGHTSRGVAWEDMMEGFREAQERASDELNVHSSWIMCILRDQSPESAMDHYKEALRYKDMIIGIGLDSNELNRPPNLFEEVYTLARKDGFRITALCDVGVEDTHEDIRQVASTIAGTGLDRLDHGLHVADERELLELVAGRGVPMTICPWAYLRRETYDSIAERLRLLFDAGIKMCISSDSPAYMDESWVTHNLLLAQKMGGFTDAEMVQIVRNAVDMSWAKPAVKKAIDLEIEAMYEMA</sequence>
<dbReference type="GO" id="GO:0046872">
    <property type="term" value="F:metal ion binding"/>
    <property type="evidence" value="ECO:0007669"/>
    <property type="project" value="UniProtKB-KW"/>
</dbReference>
<dbReference type="NCBIfam" id="TIGR01430">
    <property type="entry name" value="aden_deam"/>
    <property type="match status" value="1"/>
</dbReference>
<name>A0A7S9KRU4_EPIFF</name>
<evidence type="ECO:0000259" key="4">
    <source>
        <dbReference type="Pfam" id="PF00962"/>
    </source>
</evidence>
<evidence type="ECO:0000256" key="1">
    <source>
        <dbReference type="ARBA" id="ARBA00001947"/>
    </source>
</evidence>
<dbReference type="Proteomes" id="UP000594364">
    <property type="component" value="Chromosome 3"/>
</dbReference>
<dbReference type="Gene3D" id="3.20.20.140">
    <property type="entry name" value="Metal-dependent hydrolases"/>
    <property type="match status" value="1"/>
</dbReference>
<dbReference type="Pfam" id="PF00962">
    <property type="entry name" value="A_deaminase"/>
    <property type="match status" value="1"/>
</dbReference>
<dbReference type="InterPro" id="IPR001365">
    <property type="entry name" value="A_deaminase_dom"/>
</dbReference>
<dbReference type="PANTHER" id="PTHR43114:SF7">
    <property type="entry name" value="ADENOSINE DEAMINASE DOMAIN-CONTAINING PROTEIN"/>
    <property type="match status" value="1"/>
</dbReference>
<dbReference type="InterPro" id="IPR032466">
    <property type="entry name" value="Metal_Hydrolase"/>
</dbReference>
<reference evidence="5 6" key="1">
    <citation type="journal article" date="2018" name="PLoS Genet.">
        <title>Repeat elements organise 3D genome structure and mediate transcription in the filamentous fungus Epichloe festucae.</title>
        <authorList>
            <person name="Winter D.J."/>
            <person name="Ganley A.R.D."/>
            <person name="Young C.A."/>
            <person name="Liachko I."/>
            <person name="Schardl C.L."/>
            <person name="Dupont P.Y."/>
            <person name="Berry D."/>
            <person name="Ram A."/>
            <person name="Scott B."/>
            <person name="Cox M.P."/>
        </authorList>
    </citation>
    <scope>NUCLEOTIDE SEQUENCE [LARGE SCALE GENOMIC DNA]</scope>
    <source>
        <strain evidence="5 6">Fl1</strain>
    </source>
</reference>
<keyword evidence="3" id="KW-0378">Hydrolase</keyword>
<protein>
    <recommendedName>
        <fullName evidence="4">Adenosine deaminase domain-containing protein</fullName>
    </recommendedName>
</protein>
<keyword evidence="6" id="KW-1185">Reference proteome</keyword>
<dbReference type="SUPFAM" id="SSF51556">
    <property type="entry name" value="Metallo-dependent hydrolases"/>
    <property type="match status" value="1"/>
</dbReference>
<organism evidence="5 6">
    <name type="scientific">Epichloe festucae (strain Fl1)</name>
    <dbReference type="NCBI Taxonomy" id="877507"/>
    <lineage>
        <taxon>Eukaryota</taxon>
        <taxon>Fungi</taxon>
        <taxon>Dikarya</taxon>
        <taxon>Ascomycota</taxon>
        <taxon>Pezizomycotina</taxon>
        <taxon>Sordariomycetes</taxon>
        <taxon>Hypocreomycetidae</taxon>
        <taxon>Hypocreales</taxon>
        <taxon>Clavicipitaceae</taxon>
        <taxon>Epichloe</taxon>
    </lineage>
</organism>
<keyword evidence="2" id="KW-0479">Metal-binding</keyword>
<dbReference type="AlphaFoldDB" id="A0A7S9KRU4"/>
<dbReference type="GO" id="GO:0043103">
    <property type="term" value="P:hypoxanthine salvage"/>
    <property type="evidence" value="ECO:0007669"/>
    <property type="project" value="TreeGrafter"/>
</dbReference>
<dbReference type="GO" id="GO:0006146">
    <property type="term" value="P:adenine catabolic process"/>
    <property type="evidence" value="ECO:0007669"/>
    <property type="project" value="TreeGrafter"/>
</dbReference>